<dbReference type="PRINTS" id="PR00377">
    <property type="entry name" value="IMPHPHTASES"/>
</dbReference>
<dbReference type="CDD" id="cd01639">
    <property type="entry name" value="IMPase"/>
    <property type="match status" value="1"/>
</dbReference>
<dbReference type="FunFam" id="3.30.540.10:FF:000003">
    <property type="entry name" value="Inositol-1-monophosphatase"/>
    <property type="match status" value="1"/>
</dbReference>
<evidence type="ECO:0000313" key="9">
    <source>
        <dbReference type="EMBL" id="CAB4322734.1"/>
    </source>
</evidence>
<evidence type="ECO:0000256" key="5">
    <source>
        <dbReference type="ARBA" id="ARBA00022723"/>
    </source>
</evidence>
<name>A0A6J5Y991_9ZZZZ</name>
<evidence type="ECO:0000256" key="7">
    <source>
        <dbReference type="ARBA" id="ARBA00022842"/>
    </source>
</evidence>
<comment type="cofactor">
    <cofactor evidence="2">
        <name>Mg(2+)</name>
        <dbReference type="ChEBI" id="CHEBI:18420"/>
    </cofactor>
</comment>
<dbReference type="Pfam" id="PF00459">
    <property type="entry name" value="Inositol_P"/>
    <property type="match status" value="1"/>
</dbReference>
<dbReference type="GO" id="GO:0008934">
    <property type="term" value="F:inositol monophosphate 1-phosphatase activity"/>
    <property type="evidence" value="ECO:0007669"/>
    <property type="project" value="InterPro"/>
</dbReference>
<dbReference type="Gene3D" id="3.40.190.80">
    <property type="match status" value="1"/>
</dbReference>
<comment type="catalytic activity">
    <reaction evidence="1">
        <text>a myo-inositol phosphate + H2O = myo-inositol + phosphate</text>
        <dbReference type="Rhea" id="RHEA:24056"/>
        <dbReference type="ChEBI" id="CHEBI:15377"/>
        <dbReference type="ChEBI" id="CHEBI:17268"/>
        <dbReference type="ChEBI" id="CHEBI:43474"/>
        <dbReference type="ChEBI" id="CHEBI:84139"/>
        <dbReference type="EC" id="3.1.3.25"/>
    </reaction>
</comment>
<evidence type="ECO:0000256" key="3">
    <source>
        <dbReference type="ARBA" id="ARBA00009759"/>
    </source>
</evidence>
<evidence type="ECO:0000256" key="8">
    <source>
        <dbReference type="SAM" id="MobiDB-lite"/>
    </source>
</evidence>
<dbReference type="PANTHER" id="PTHR20854:SF4">
    <property type="entry name" value="INOSITOL-1-MONOPHOSPHATASE-RELATED"/>
    <property type="match status" value="1"/>
</dbReference>
<organism evidence="9">
    <name type="scientific">freshwater metagenome</name>
    <dbReference type="NCBI Taxonomy" id="449393"/>
    <lineage>
        <taxon>unclassified sequences</taxon>
        <taxon>metagenomes</taxon>
        <taxon>ecological metagenomes</taxon>
    </lineage>
</organism>
<protein>
    <recommendedName>
        <fullName evidence="4">inositol-phosphate phosphatase</fullName>
        <ecNumber evidence="4">3.1.3.25</ecNumber>
    </recommendedName>
</protein>
<comment type="similarity">
    <text evidence="3">Belongs to the inositol monophosphatase superfamily.</text>
</comment>
<dbReference type="PANTHER" id="PTHR20854">
    <property type="entry name" value="INOSITOL MONOPHOSPHATASE"/>
    <property type="match status" value="1"/>
</dbReference>
<dbReference type="GO" id="GO:0007165">
    <property type="term" value="P:signal transduction"/>
    <property type="evidence" value="ECO:0007669"/>
    <property type="project" value="TreeGrafter"/>
</dbReference>
<dbReference type="GO" id="GO:0046872">
    <property type="term" value="F:metal ion binding"/>
    <property type="evidence" value="ECO:0007669"/>
    <property type="project" value="UniProtKB-KW"/>
</dbReference>
<dbReference type="PROSITE" id="PS00630">
    <property type="entry name" value="IMP_2"/>
    <property type="match status" value="1"/>
</dbReference>
<keyword evidence="5" id="KW-0479">Metal-binding</keyword>
<gene>
    <name evidence="9" type="ORF">UFOPK1392_00471</name>
</gene>
<proteinExistence type="inferred from homology"/>
<dbReference type="InterPro" id="IPR020583">
    <property type="entry name" value="Inositol_monoP_metal-BS"/>
</dbReference>
<dbReference type="SUPFAM" id="SSF56655">
    <property type="entry name" value="Carbohydrate phosphatase"/>
    <property type="match status" value="1"/>
</dbReference>
<accession>A0A6J5Y991</accession>
<dbReference type="EC" id="3.1.3.25" evidence="4"/>
<evidence type="ECO:0000256" key="6">
    <source>
        <dbReference type="ARBA" id="ARBA00022801"/>
    </source>
</evidence>
<keyword evidence="6" id="KW-0378">Hydrolase</keyword>
<evidence type="ECO:0000256" key="1">
    <source>
        <dbReference type="ARBA" id="ARBA00001033"/>
    </source>
</evidence>
<dbReference type="GO" id="GO:0006020">
    <property type="term" value="P:inositol metabolic process"/>
    <property type="evidence" value="ECO:0007669"/>
    <property type="project" value="TreeGrafter"/>
</dbReference>
<evidence type="ECO:0000256" key="4">
    <source>
        <dbReference type="ARBA" id="ARBA00013106"/>
    </source>
</evidence>
<sequence>MLKIVGSPRAALPHSEPPAVALPGSVDPTVPPTVPPTELQSELLSLAIAIAADAATILVEGLDQARTTVDTKTTGTDMVTEMDRAAERLIVDAILAARPSDAILGEEGTDRPGTTGVRWIVDPIDGTTNYLYAHAGFAVSIAAEVDGNIEIGVVHDPLHQEVFTAVRGGGAQRNGIPISASSETRLGHALIATGFSYEPDRRRRQAAVLIEILPLVRDIRRMGAASVDLCSVACGRVDAYYERGLQPWDHAAGALIAREAGALVSSLKGEEPDFEFCLAAPAALAAQLRPLLREHGAGSA</sequence>
<dbReference type="InterPro" id="IPR000760">
    <property type="entry name" value="Inositol_monophosphatase-like"/>
</dbReference>
<dbReference type="Gene3D" id="3.30.540.10">
    <property type="entry name" value="Fructose-1,6-Bisphosphatase, subunit A, domain 1"/>
    <property type="match status" value="1"/>
</dbReference>
<reference evidence="9" key="1">
    <citation type="submission" date="2020-05" db="EMBL/GenBank/DDBJ databases">
        <authorList>
            <person name="Chiriac C."/>
            <person name="Salcher M."/>
            <person name="Ghai R."/>
            <person name="Kavagutti S V."/>
        </authorList>
    </citation>
    <scope>NUCLEOTIDE SEQUENCE</scope>
</reference>
<dbReference type="EMBL" id="CAEMXZ010000013">
    <property type="protein sequence ID" value="CAB4322734.1"/>
    <property type="molecule type" value="Genomic_DNA"/>
</dbReference>
<dbReference type="AlphaFoldDB" id="A0A6J5Y991"/>
<dbReference type="InterPro" id="IPR022337">
    <property type="entry name" value="Inositol_monophosphatase_SuhB"/>
</dbReference>
<dbReference type="PROSITE" id="PS00629">
    <property type="entry name" value="IMP_1"/>
    <property type="match status" value="1"/>
</dbReference>
<dbReference type="InterPro" id="IPR033942">
    <property type="entry name" value="IMPase"/>
</dbReference>
<evidence type="ECO:0000256" key="2">
    <source>
        <dbReference type="ARBA" id="ARBA00001946"/>
    </source>
</evidence>
<dbReference type="PRINTS" id="PR01959">
    <property type="entry name" value="SBIMPHPHTASE"/>
</dbReference>
<dbReference type="GO" id="GO:0046854">
    <property type="term" value="P:phosphatidylinositol phosphate biosynthetic process"/>
    <property type="evidence" value="ECO:0007669"/>
    <property type="project" value="InterPro"/>
</dbReference>
<feature type="region of interest" description="Disordered" evidence="8">
    <location>
        <begin position="1"/>
        <end position="27"/>
    </location>
</feature>
<dbReference type="InterPro" id="IPR020550">
    <property type="entry name" value="Inositol_monophosphatase_CS"/>
</dbReference>
<keyword evidence="7" id="KW-0460">Magnesium</keyword>